<feature type="compositionally biased region" description="Polar residues" evidence="6">
    <location>
        <begin position="21"/>
        <end position="33"/>
    </location>
</feature>
<gene>
    <name evidence="8" type="ORF">VNI00_011797</name>
</gene>
<evidence type="ECO:0000313" key="8">
    <source>
        <dbReference type="EMBL" id="KAK7035504.1"/>
    </source>
</evidence>
<evidence type="ECO:0000256" key="1">
    <source>
        <dbReference type="ARBA" id="ARBA00006192"/>
    </source>
</evidence>
<evidence type="ECO:0000256" key="6">
    <source>
        <dbReference type="SAM" id="MobiDB-lite"/>
    </source>
</evidence>
<organism evidence="8 9">
    <name type="scientific">Paramarasmius palmivorus</name>
    <dbReference type="NCBI Taxonomy" id="297713"/>
    <lineage>
        <taxon>Eukaryota</taxon>
        <taxon>Fungi</taxon>
        <taxon>Dikarya</taxon>
        <taxon>Basidiomycota</taxon>
        <taxon>Agaricomycotina</taxon>
        <taxon>Agaricomycetes</taxon>
        <taxon>Agaricomycetidae</taxon>
        <taxon>Agaricales</taxon>
        <taxon>Marasmiineae</taxon>
        <taxon>Marasmiaceae</taxon>
        <taxon>Paramarasmius</taxon>
    </lineage>
</organism>
<sequence>MHRIPLRRLSVQCRRYATASERASSGQPTSTLPPTLRAQPWSSKPDTQFQRSRNRTSLASWNMQLANAADREDPTRCFEILEEMKKNNVKPDINTYHSVFRTLKGAIAGDDAVAIFDDMVTFGVQPDVQSFNYLIEPDFDAAELTVRVQANHHRGTSVIWKILDRMKDMSIEPNASTYASIIRYFTGSTGQLETALRLLQEMQEKGLEPDVRTIQRVIELATEQGFPRLGVDLAEKFQSSSLRTLDSAIWLNCLRASAAALWREGVIKSWEIVVQELQLNPDEGICIGVLNTAARTGSPDLATDALRVLKASNVPWQEYHFAPLVEAFCRAGQLKEAFIALEIMQSNNVNVLPSTSSPIVDLIKKDEDTFDATWSIVDEIHKGKPLHISVLNIMLRAANALGDLQRAVGAYKSASEYNLKPDLETFNLLLEGSVGVSHRPIGDLVLADMKKASIAPDQTTYELMIKLCLTQGTYEDAFFYLEEEKGAGYTPSQSIYTALVEKCASNSDARYRLAMEEMKEMKYEPSFGWLSDVRKSFLEAEDVFDRKRCMTRDQN</sequence>
<keyword evidence="2" id="KW-0677">Repeat</keyword>
<dbReference type="Proteomes" id="UP001383192">
    <property type="component" value="Unassembled WGS sequence"/>
</dbReference>
<dbReference type="InterPro" id="IPR057027">
    <property type="entry name" value="TPR_mt"/>
</dbReference>
<evidence type="ECO:0000256" key="2">
    <source>
        <dbReference type="ARBA" id="ARBA00022737"/>
    </source>
</evidence>
<evidence type="ECO:0000256" key="4">
    <source>
        <dbReference type="ARBA" id="ARBA00044511"/>
    </source>
</evidence>
<feature type="compositionally biased region" description="Polar residues" evidence="6">
    <location>
        <begin position="40"/>
        <end position="54"/>
    </location>
</feature>
<dbReference type="Pfam" id="PF13812">
    <property type="entry name" value="PPR_3"/>
    <property type="match status" value="3"/>
</dbReference>
<evidence type="ECO:0000313" key="9">
    <source>
        <dbReference type="Proteomes" id="UP001383192"/>
    </source>
</evidence>
<comment type="caution">
    <text evidence="8">The sequence shown here is derived from an EMBL/GenBank/DDBJ whole genome shotgun (WGS) entry which is preliminary data.</text>
</comment>
<comment type="subunit">
    <text evidence="4">Binds to mitochondrial small subunit 15S rRNA.</text>
</comment>
<accession>A0AAW0CAJ1</accession>
<dbReference type="PROSITE" id="PS51375">
    <property type="entry name" value="PPR"/>
    <property type="match status" value="2"/>
</dbReference>
<dbReference type="Pfam" id="PF23276">
    <property type="entry name" value="TPR_24"/>
    <property type="match status" value="1"/>
</dbReference>
<name>A0AAW0CAJ1_9AGAR</name>
<proteinExistence type="inferred from homology"/>
<evidence type="ECO:0000256" key="5">
    <source>
        <dbReference type="PROSITE-ProRule" id="PRU00708"/>
    </source>
</evidence>
<feature type="repeat" description="PPR" evidence="5">
    <location>
        <begin position="174"/>
        <end position="209"/>
    </location>
</feature>
<dbReference type="InterPro" id="IPR002885">
    <property type="entry name" value="PPR_rpt"/>
</dbReference>
<dbReference type="Pfam" id="PF01535">
    <property type="entry name" value="PPR"/>
    <property type="match status" value="1"/>
</dbReference>
<dbReference type="InterPro" id="IPR011990">
    <property type="entry name" value="TPR-like_helical_dom_sf"/>
</dbReference>
<feature type="domain" description="Pentatricopeptide repeat-containing protein-mitochondrial" evidence="7">
    <location>
        <begin position="283"/>
        <end position="413"/>
    </location>
</feature>
<feature type="region of interest" description="Disordered" evidence="6">
    <location>
        <begin position="17"/>
        <end position="54"/>
    </location>
</feature>
<dbReference type="PANTHER" id="PTHR47936">
    <property type="entry name" value="PPR_LONG DOMAIN-CONTAINING PROTEIN"/>
    <property type="match status" value="1"/>
</dbReference>
<dbReference type="GO" id="GO:0031930">
    <property type="term" value="P:mitochondria-nucleus signaling pathway"/>
    <property type="evidence" value="ECO:0007669"/>
    <property type="project" value="TreeGrafter"/>
</dbReference>
<feature type="repeat" description="PPR" evidence="5">
    <location>
        <begin position="457"/>
        <end position="491"/>
    </location>
</feature>
<keyword evidence="9" id="KW-1185">Reference proteome</keyword>
<evidence type="ECO:0000259" key="7">
    <source>
        <dbReference type="Pfam" id="PF23276"/>
    </source>
</evidence>
<reference evidence="8 9" key="1">
    <citation type="submission" date="2024-01" db="EMBL/GenBank/DDBJ databases">
        <title>A draft genome for a cacao thread blight-causing isolate of Paramarasmius palmivorus.</title>
        <authorList>
            <person name="Baruah I.K."/>
            <person name="Bukari Y."/>
            <person name="Amoako-Attah I."/>
            <person name="Meinhardt L.W."/>
            <person name="Bailey B.A."/>
            <person name="Cohen S.P."/>
        </authorList>
    </citation>
    <scope>NUCLEOTIDE SEQUENCE [LARGE SCALE GENOMIC DNA]</scope>
    <source>
        <strain evidence="8 9">GH-12</strain>
    </source>
</reference>
<dbReference type="AlphaFoldDB" id="A0AAW0CAJ1"/>
<dbReference type="Gene3D" id="1.25.40.10">
    <property type="entry name" value="Tetratricopeptide repeat domain"/>
    <property type="match status" value="4"/>
</dbReference>
<comment type="similarity">
    <text evidence="1">Belongs to the CCM1 family.</text>
</comment>
<dbReference type="EMBL" id="JAYKXP010000052">
    <property type="protein sequence ID" value="KAK7035504.1"/>
    <property type="molecule type" value="Genomic_DNA"/>
</dbReference>
<comment type="function">
    <text evidence="3">Regulates mitochondrial small subunit maturation by controlling 15S rRNA 5'-end processing. Localizes to the 5' precursor of the 15S rRNA in a position that is subsequently occupied by mS47 in the mature yeast mtSSU. Uses structure and sequence-specific RNA recognition, binding to a single-stranded region of the precursor and specifically recognizing bases -6 to -1. The exchange of Ccm1 for mS47 is coupled to the irreversible removal of precursor rRNA that is accompanied by conformational changes of the mitoribosomal proteins uS5m and mS26. These conformational changes signal completion of 5'-end rRNA processing through protection of the mature 5'-end of the 15S rRNA and stabilization of mS47. The removal of the 5' precursor together with the dissociation of Ccm1 may be catalyzed by the 5'-3' exoribonuclease Pet127. Involved in the specific removal of group I introns in mitochondrial encoded transcripts.</text>
</comment>
<protein>
    <recommendedName>
        <fullName evidence="7">Pentatricopeptide repeat-containing protein-mitochondrial domain-containing protein</fullName>
    </recommendedName>
</protein>
<dbReference type="NCBIfam" id="TIGR00756">
    <property type="entry name" value="PPR"/>
    <property type="match status" value="1"/>
</dbReference>
<dbReference type="PANTHER" id="PTHR47936:SF1">
    <property type="entry name" value="PENTATRICOPEPTIDE REPEAT-CONTAINING PROTEIN GUN1, CHLOROPLASTIC"/>
    <property type="match status" value="1"/>
</dbReference>
<evidence type="ECO:0000256" key="3">
    <source>
        <dbReference type="ARBA" id="ARBA00044493"/>
    </source>
</evidence>